<dbReference type="SUPFAM" id="SSF52151">
    <property type="entry name" value="FabD/lysophospholipase-like"/>
    <property type="match status" value="1"/>
</dbReference>
<dbReference type="Gene3D" id="3.30.70.250">
    <property type="entry name" value="Malonyl-CoA ACP transacylase, ACP-binding"/>
    <property type="match status" value="1"/>
</dbReference>
<sequence length="434" mass="44280">MLAFTFPGQGSQRPGMGAPWVGHPSWEVVEEASEVTGRDLTRLLLEADLAELTATENAQLATYVLSLVALDAIERTGLAPLICAGHSLGEYSALTAAGALALEDGARLVAERGAAMQEAASARRGTMAAVLGAEPVVVQEACRAAGGPVWVANDNAPGQVVVAGEPEAVARAGEEAKARGAKRVVAIPVAGAFHTELMAPARERLAKALATVDLADPDVPVVANVDARPHLHGAEWPELLLAQLTSPVRWRESLASMVELGATILVEVGPGGVLTGLARRAAPDVRALSVASPEDLEVLAEAAAGSDAWGAHRAAHGGERLAASTRLVVSPAAGVFEPVERTAPVPGPAELDRAGADPGRGPWLRVGELVGRVGEAEVLSPFDGRLVGLLVHRGERVQPGQPVAWLQADEDPDPRGGASGGSASSPAGGGAGAR</sequence>
<keyword evidence="2 7" id="KW-0808">Transferase</keyword>
<dbReference type="InterPro" id="IPR001227">
    <property type="entry name" value="Ac_transferase_dom_sf"/>
</dbReference>
<evidence type="ECO:0000313" key="8">
    <source>
        <dbReference type="Proteomes" id="UP001589788"/>
    </source>
</evidence>
<name>A0ABV6C3C5_9ACTN</name>
<dbReference type="InterPro" id="IPR004410">
    <property type="entry name" value="Malonyl_CoA-ACP_transAc_FabD"/>
</dbReference>
<dbReference type="InterPro" id="IPR016036">
    <property type="entry name" value="Malonyl_transacylase_ACP-bd"/>
</dbReference>
<evidence type="ECO:0000256" key="4">
    <source>
        <dbReference type="ARBA" id="ARBA00048462"/>
    </source>
</evidence>
<organism evidence="7 8">
    <name type="scientific">Aciditerrimonas ferrireducens</name>
    <dbReference type="NCBI Taxonomy" id="667306"/>
    <lineage>
        <taxon>Bacteria</taxon>
        <taxon>Bacillati</taxon>
        <taxon>Actinomycetota</taxon>
        <taxon>Acidimicrobiia</taxon>
        <taxon>Acidimicrobiales</taxon>
        <taxon>Acidimicrobiaceae</taxon>
        <taxon>Aciditerrimonas</taxon>
    </lineage>
</organism>
<evidence type="ECO:0000256" key="5">
    <source>
        <dbReference type="SAM" id="MobiDB-lite"/>
    </source>
</evidence>
<dbReference type="InterPro" id="IPR014043">
    <property type="entry name" value="Acyl_transferase_dom"/>
</dbReference>
<dbReference type="EC" id="2.3.1.39" evidence="1"/>
<dbReference type="SUPFAM" id="SSF55048">
    <property type="entry name" value="Probable ACP-binding domain of malonyl-CoA ACP transacylase"/>
    <property type="match status" value="1"/>
</dbReference>
<dbReference type="Pfam" id="PF00698">
    <property type="entry name" value="Acyl_transf_1"/>
    <property type="match status" value="1"/>
</dbReference>
<dbReference type="NCBIfam" id="TIGR00128">
    <property type="entry name" value="fabD"/>
    <property type="match status" value="1"/>
</dbReference>
<dbReference type="PANTHER" id="PTHR42681:SF1">
    <property type="entry name" value="MALONYL-COA-ACYL CARRIER PROTEIN TRANSACYLASE, MITOCHONDRIAL"/>
    <property type="match status" value="1"/>
</dbReference>
<dbReference type="SMART" id="SM00827">
    <property type="entry name" value="PKS_AT"/>
    <property type="match status" value="1"/>
</dbReference>
<comment type="catalytic activity">
    <reaction evidence="4">
        <text>holo-[ACP] + malonyl-CoA = malonyl-[ACP] + CoA</text>
        <dbReference type="Rhea" id="RHEA:41792"/>
        <dbReference type="Rhea" id="RHEA-COMP:9623"/>
        <dbReference type="Rhea" id="RHEA-COMP:9685"/>
        <dbReference type="ChEBI" id="CHEBI:57287"/>
        <dbReference type="ChEBI" id="CHEBI:57384"/>
        <dbReference type="ChEBI" id="CHEBI:64479"/>
        <dbReference type="ChEBI" id="CHEBI:78449"/>
        <dbReference type="EC" id="2.3.1.39"/>
    </reaction>
</comment>
<evidence type="ECO:0000256" key="3">
    <source>
        <dbReference type="ARBA" id="ARBA00023315"/>
    </source>
</evidence>
<evidence type="ECO:0000259" key="6">
    <source>
        <dbReference type="SMART" id="SM00827"/>
    </source>
</evidence>
<evidence type="ECO:0000256" key="2">
    <source>
        <dbReference type="ARBA" id="ARBA00022679"/>
    </source>
</evidence>
<dbReference type="RefSeq" id="WP_377789673.1">
    <property type="nucleotide sequence ID" value="NZ_JBHLYQ010000078.1"/>
</dbReference>
<evidence type="ECO:0000313" key="7">
    <source>
        <dbReference type="EMBL" id="MFC0082189.1"/>
    </source>
</evidence>
<dbReference type="Gene3D" id="3.40.366.10">
    <property type="entry name" value="Malonyl-Coenzyme A Acyl Carrier Protein, domain 2"/>
    <property type="match status" value="1"/>
</dbReference>
<dbReference type="InterPro" id="IPR016035">
    <property type="entry name" value="Acyl_Trfase/lysoPLipase"/>
</dbReference>
<feature type="region of interest" description="Disordered" evidence="5">
    <location>
        <begin position="399"/>
        <end position="434"/>
    </location>
</feature>
<proteinExistence type="predicted"/>
<accession>A0ABV6C3C5</accession>
<keyword evidence="3 7" id="KW-0012">Acyltransferase</keyword>
<dbReference type="Proteomes" id="UP001589788">
    <property type="component" value="Unassembled WGS sequence"/>
</dbReference>
<dbReference type="InterPro" id="IPR050858">
    <property type="entry name" value="Mal-CoA-ACP_Trans/PKS_FabD"/>
</dbReference>
<protein>
    <recommendedName>
        <fullName evidence="1">[acyl-carrier-protein] S-malonyltransferase</fullName>
        <ecNumber evidence="1">2.3.1.39</ecNumber>
    </recommendedName>
</protein>
<comment type="caution">
    <text evidence="7">The sequence shown here is derived from an EMBL/GenBank/DDBJ whole genome shotgun (WGS) entry which is preliminary data.</text>
</comment>
<keyword evidence="8" id="KW-1185">Reference proteome</keyword>
<reference evidence="7 8" key="1">
    <citation type="submission" date="2024-09" db="EMBL/GenBank/DDBJ databases">
        <authorList>
            <person name="Sun Q."/>
            <person name="Mori K."/>
        </authorList>
    </citation>
    <scope>NUCLEOTIDE SEQUENCE [LARGE SCALE GENOMIC DNA]</scope>
    <source>
        <strain evidence="7 8">JCM 15389</strain>
    </source>
</reference>
<dbReference type="PANTHER" id="PTHR42681">
    <property type="entry name" value="MALONYL-COA-ACYL CARRIER PROTEIN TRANSACYLASE, MITOCHONDRIAL"/>
    <property type="match status" value="1"/>
</dbReference>
<dbReference type="GO" id="GO:0004314">
    <property type="term" value="F:[acyl-carrier-protein] S-malonyltransferase activity"/>
    <property type="evidence" value="ECO:0007669"/>
    <property type="project" value="UniProtKB-EC"/>
</dbReference>
<dbReference type="EMBL" id="JBHLYQ010000078">
    <property type="protein sequence ID" value="MFC0082189.1"/>
    <property type="molecule type" value="Genomic_DNA"/>
</dbReference>
<evidence type="ECO:0000256" key="1">
    <source>
        <dbReference type="ARBA" id="ARBA00013258"/>
    </source>
</evidence>
<gene>
    <name evidence="7" type="primary">fabD</name>
    <name evidence="7" type="ORF">ACFFRE_08515</name>
</gene>
<feature type="domain" description="Malonyl-CoA:ACP transacylase (MAT)" evidence="6">
    <location>
        <begin position="5"/>
        <end position="295"/>
    </location>
</feature>